<evidence type="ECO:0000256" key="2">
    <source>
        <dbReference type="SAM" id="Phobius"/>
    </source>
</evidence>
<feature type="compositionally biased region" description="Basic residues" evidence="1">
    <location>
        <begin position="670"/>
        <end position="688"/>
    </location>
</feature>
<feature type="compositionally biased region" description="Low complexity" evidence="1">
    <location>
        <begin position="650"/>
        <end position="669"/>
    </location>
</feature>
<gene>
    <name evidence="3" type="ORF">GCM10017559_27700</name>
</gene>
<feature type="transmembrane region" description="Helical" evidence="2">
    <location>
        <begin position="693"/>
        <end position="714"/>
    </location>
</feature>
<proteinExistence type="predicted"/>
<reference evidence="4" key="1">
    <citation type="journal article" date="2019" name="Int. J. Syst. Evol. Microbiol.">
        <title>The Global Catalogue of Microorganisms (GCM) 10K type strain sequencing project: providing services to taxonomists for standard genome sequencing and annotation.</title>
        <authorList>
            <consortium name="The Broad Institute Genomics Platform"/>
            <consortium name="The Broad Institute Genome Sequencing Center for Infectious Disease"/>
            <person name="Wu L."/>
            <person name="Ma J."/>
        </authorList>
    </citation>
    <scope>NUCLEOTIDE SEQUENCE [LARGE SCALE GENOMIC DNA]</scope>
    <source>
        <strain evidence="4">JCM 3106</strain>
    </source>
</reference>
<evidence type="ECO:0008006" key="5">
    <source>
        <dbReference type="Google" id="ProtNLM"/>
    </source>
</evidence>
<accession>A0ABP6KHE2</accession>
<keyword evidence="2" id="KW-0472">Membrane</keyword>
<feature type="compositionally biased region" description="Pro residues" evidence="1">
    <location>
        <begin position="572"/>
        <end position="593"/>
    </location>
</feature>
<keyword evidence="2" id="KW-0812">Transmembrane</keyword>
<keyword evidence="4" id="KW-1185">Reference proteome</keyword>
<feature type="compositionally biased region" description="Polar residues" evidence="1">
    <location>
        <begin position="215"/>
        <end position="228"/>
    </location>
</feature>
<feature type="compositionally biased region" description="Basic and acidic residues" evidence="1">
    <location>
        <begin position="357"/>
        <end position="368"/>
    </location>
</feature>
<dbReference type="RefSeq" id="WP_344893864.1">
    <property type="nucleotide sequence ID" value="NZ_BAAAWD010000007.1"/>
</dbReference>
<organism evidence="3 4">
    <name type="scientific">Streptosporangium longisporum</name>
    <dbReference type="NCBI Taxonomy" id="46187"/>
    <lineage>
        <taxon>Bacteria</taxon>
        <taxon>Bacillati</taxon>
        <taxon>Actinomycetota</taxon>
        <taxon>Actinomycetes</taxon>
        <taxon>Streptosporangiales</taxon>
        <taxon>Streptosporangiaceae</taxon>
        <taxon>Streptosporangium</taxon>
    </lineage>
</organism>
<evidence type="ECO:0000256" key="1">
    <source>
        <dbReference type="SAM" id="MobiDB-lite"/>
    </source>
</evidence>
<protein>
    <recommendedName>
        <fullName evidence="5">RNA polymerase sigma-70 region 2 domain-containing protein</fullName>
    </recommendedName>
</protein>
<evidence type="ECO:0000313" key="4">
    <source>
        <dbReference type="Proteomes" id="UP001499930"/>
    </source>
</evidence>
<dbReference type="Proteomes" id="UP001499930">
    <property type="component" value="Unassembled WGS sequence"/>
</dbReference>
<evidence type="ECO:0000313" key="3">
    <source>
        <dbReference type="EMBL" id="GAA3004556.1"/>
    </source>
</evidence>
<sequence length="720" mass="76109">MTQPLLGQRSRTELIAELYDRHAAGLFAYAHDQLGDAGSASDVLVAVLSNVSDTEPPRAALYALARREIYQRDIVYSPPVTGLDPVATLVQRVLADLRTHQREVLYLSGVCEMDAAELSWVLDVAADTADELTVSACRRLSQSLGLALASARIPAHMAEVFGALAVAPVRDVLNLAPWPTPPARLRSAVLGPRASIAPAIRRPMAPLVRQLWPTTPQWPLPSTENGTGSEAPFGPFSGAPALSTPGRTPEAPEDRFPDPFAPPDRDVLSAHEASTEPMPKLGDSVLTALDAAALRPRRRLQRPRPRRAAPMPAPIPGDVLDDAPGRQDGQEDLFRPPTSEARAARAYTDRLVAAAPRDGERLPGEHVTEPSSPTLGDRTGSGRAGTPGDSGRARPLVPFEPAGASGDVLDDPSAARPLPGWPLQTDQLDALAADERERHARPSSPVAPSVPVGLVTPVPPAPTTPIPPAVPAVPAVLAAPVPPAPRPFPAPAVAPPVVPAPDGPPAPGPSDPVRPHAVDWFADTSSFGGPAGEMPTALPLWTPRPDHLSTPANQARFRLPSWVMPEDHLPEDPPSGVPPRPVPPDRTPTPTPTPYETRHDGWVTAPVDVPAATLPASPAPSAAPAPPPGPALPPEFPWTGRTEAPRPEPAARTTTRTEQPARTAPSGRATSRRRAGRASHARRTRVKTSHHDWAWEVAGFVIAVAIAMIVFFAVPMMTAP</sequence>
<feature type="compositionally biased region" description="Pro residues" evidence="1">
    <location>
        <begin position="617"/>
        <end position="636"/>
    </location>
</feature>
<feature type="compositionally biased region" description="Basic and acidic residues" evidence="1">
    <location>
        <begin position="323"/>
        <end position="334"/>
    </location>
</feature>
<feature type="compositionally biased region" description="Pro residues" evidence="1">
    <location>
        <begin position="499"/>
        <end position="512"/>
    </location>
</feature>
<feature type="compositionally biased region" description="Basic and acidic residues" evidence="1">
    <location>
        <begin position="250"/>
        <end position="269"/>
    </location>
</feature>
<feature type="region of interest" description="Disordered" evidence="1">
    <location>
        <begin position="215"/>
        <end position="422"/>
    </location>
</feature>
<name>A0ABP6KHE2_9ACTN</name>
<feature type="compositionally biased region" description="Basic residues" evidence="1">
    <location>
        <begin position="295"/>
        <end position="307"/>
    </location>
</feature>
<dbReference type="EMBL" id="BAAAWD010000007">
    <property type="protein sequence ID" value="GAA3004556.1"/>
    <property type="molecule type" value="Genomic_DNA"/>
</dbReference>
<comment type="caution">
    <text evidence="3">The sequence shown here is derived from an EMBL/GenBank/DDBJ whole genome shotgun (WGS) entry which is preliminary data.</text>
</comment>
<feature type="region of interest" description="Disordered" evidence="1">
    <location>
        <begin position="499"/>
        <end position="689"/>
    </location>
</feature>
<keyword evidence="2" id="KW-1133">Transmembrane helix</keyword>